<evidence type="ECO:0000313" key="1">
    <source>
        <dbReference type="Proteomes" id="UP000887580"/>
    </source>
</evidence>
<reference evidence="2" key="1">
    <citation type="submission" date="2022-11" db="UniProtKB">
        <authorList>
            <consortium name="WormBaseParasite"/>
        </authorList>
    </citation>
    <scope>IDENTIFICATION</scope>
</reference>
<evidence type="ECO:0000313" key="2">
    <source>
        <dbReference type="WBParaSite" id="PS1159_v2.g7493.t1"/>
    </source>
</evidence>
<dbReference type="Proteomes" id="UP000887580">
    <property type="component" value="Unplaced"/>
</dbReference>
<name>A0AC35GQH0_9BILA</name>
<proteinExistence type="predicted"/>
<accession>A0AC35GQH0</accession>
<protein>
    <submittedName>
        <fullName evidence="2">AB hydrolase-1 domain-containing protein</fullName>
    </submittedName>
</protein>
<organism evidence="1 2">
    <name type="scientific">Panagrolaimus sp. PS1159</name>
    <dbReference type="NCBI Taxonomy" id="55785"/>
    <lineage>
        <taxon>Eukaryota</taxon>
        <taxon>Metazoa</taxon>
        <taxon>Ecdysozoa</taxon>
        <taxon>Nematoda</taxon>
        <taxon>Chromadorea</taxon>
        <taxon>Rhabditida</taxon>
        <taxon>Tylenchina</taxon>
        <taxon>Panagrolaimomorpha</taxon>
        <taxon>Panagrolaimoidea</taxon>
        <taxon>Panagrolaimidae</taxon>
        <taxon>Panagrolaimus</taxon>
    </lineage>
</organism>
<dbReference type="WBParaSite" id="PS1159_v2.g7493.t1">
    <property type="protein sequence ID" value="PS1159_v2.g7493.t1"/>
    <property type="gene ID" value="PS1159_v2.g7493"/>
</dbReference>
<sequence>MFEEIYYLCFGPSVYGKFTDVNYEMTTVEYVGSNLVKFFRGIRICATTLFPITFYWYFKQTQGFTNISTIINHFCIVCVFYGIRTIGRALNGEYWKMIKLLLNHYKNPEDVKVLHKLLDYDIDISCLYGIDPKSSNTNLWFPESPMPAEGVLSLRSILAYICINTFGLRMVYPGSVSLLYALCEGHFHGCRREMFRSRNIERVERYPITTVDGNIIDVVLIADRRNKGECVIVCDGNAGLYEGFMSKSFVEAGYDVIIWNPPGFGQSTGVPYPLQVLNAVNAVYSLAKNVLNYDPLVYGWSIGGFPATWLAANYKIRTLFIDASFDSLLPLAKAVMPSSMENVVEYAVGRYFNMPVSEQLSRHKDNVVIFRRRFDEMIVTDRSSLEASLLSNRGNFLLRDFLHSRYSFINWTAADDLTFFKYLQATEQQRKLRDEFQLLNSLPESLEELEKFSPHERAKLICTLTSYHLRDLDLGHNVPLPVDATFQPSPVKIPIALRSEENETEDNPKIKSN</sequence>